<feature type="domain" description="DUF1468" evidence="2">
    <location>
        <begin position="12"/>
        <end position="147"/>
    </location>
</feature>
<dbReference type="Proteomes" id="UP001208017">
    <property type="component" value="Unassembled WGS sequence"/>
</dbReference>
<dbReference type="EMBL" id="JAPMLT010000015">
    <property type="protein sequence ID" value="MCX7572060.1"/>
    <property type="molecule type" value="Genomic_DNA"/>
</dbReference>
<evidence type="ECO:0000259" key="2">
    <source>
        <dbReference type="Pfam" id="PF07331"/>
    </source>
</evidence>
<evidence type="ECO:0000313" key="3">
    <source>
        <dbReference type="EMBL" id="MCX7572060.1"/>
    </source>
</evidence>
<feature type="transmembrane region" description="Helical" evidence="1">
    <location>
        <begin position="118"/>
        <end position="144"/>
    </location>
</feature>
<keyword evidence="4" id="KW-1185">Reference proteome</keyword>
<organism evidence="3 4">
    <name type="scientific">Tumebacillus lacus</name>
    <dbReference type="NCBI Taxonomy" id="2995335"/>
    <lineage>
        <taxon>Bacteria</taxon>
        <taxon>Bacillati</taxon>
        <taxon>Bacillota</taxon>
        <taxon>Bacilli</taxon>
        <taxon>Bacillales</taxon>
        <taxon>Alicyclobacillaceae</taxon>
        <taxon>Tumebacillus</taxon>
    </lineage>
</organism>
<feature type="transmembrane region" description="Helical" evidence="1">
    <location>
        <begin position="82"/>
        <end position="112"/>
    </location>
</feature>
<reference evidence="3 4" key="1">
    <citation type="submission" date="2022-11" db="EMBL/GenBank/DDBJ databases">
        <title>Study of microbial diversity in lake waters.</title>
        <authorList>
            <person name="Zhang J."/>
        </authorList>
    </citation>
    <scope>NUCLEOTIDE SEQUENCE [LARGE SCALE GENOMIC DNA]</scope>
    <source>
        <strain evidence="3 4">DT12</strain>
    </source>
</reference>
<dbReference type="RefSeq" id="WP_267153311.1">
    <property type="nucleotide sequence ID" value="NZ_JAPMLT010000015.1"/>
</dbReference>
<comment type="caution">
    <text evidence="3">The sequence shown here is derived from an EMBL/GenBank/DDBJ whole genome shotgun (WGS) entry which is preliminary data.</text>
</comment>
<protein>
    <submittedName>
        <fullName evidence="3">Tripartite tricarboxylate transporter TctB family protein</fullName>
    </submittedName>
</protein>
<proteinExistence type="predicted"/>
<keyword evidence="1" id="KW-0472">Membrane</keyword>
<evidence type="ECO:0000256" key="1">
    <source>
        <dbReference type="SAM" id="Phobius"/>
    </source>
</evidence>
<evidence type="ECO:0000313" key="4">
    <source>
        <dbReference type="Proteomes" id="UP001208017"/>
    </source>
</evidence>
<keyword evidence="1" id="KW-1133">Transmembrane helix</keyword>
<accession>A0ABT3X575</accession>
<sequence>MDLKRVRADQVGGVLAILVGITAIREAVRLYPYRLGTVVGDHLLFAVLGGLLIVFGVLLIFVRQPGGGEVDWPERQTLRALVLTLGSLLAYRLLLPVLGYPVSTFLISVLLYRWFGSYRILICLAAGALTTAVLYVVFLLWLGLSLPGG</sequence>
<name>A0ABT3X575_9BACL</name>
<feature type="transmembrane region" description="Helical" evidence="1">
    <location>
        <begin position="43"/>
        <end position="62"/>
    </location>
</feature>
<gene>
    <name evidence="3" type="ORF">OS242_19160</name>
</gene>
<dbReference type="Pfam" id="PF07331">
    <property type="entry name" value="TctB"/>
    <property type="match status" value="1"/>
</dbReference>
<keyword evidence="1" id="KW-0812">Transmembrane</keyword>
<dbReference type="InterPro" id="IPR009936">
    <property type="entry name" value="DUF1468"/>
</dbReference>